<dbReference type="OrthoDB" id="9804503at2"/>
<evidence type="ECO:0000256" key="1">
    <source>
        <dbReference type="ARBA" id="ARBA00001971"/>
    </source>
</evidence>
<gene>
    <name evidence="21" type="ORF">SaccyDRAFT_2181</name>
</gene>
<feature type="transmembrane region" description="Helical" evidence="19">
    <location>
        <begin position="417"/>
        <end position="436"/>
    </location>
</feature>
<evidence type="ECO:0000313" key="22">
    <source>
        <dbReference type="Proteomes" id="UP000002791"/>
    </source>
</evidence>
<accession>H5XNK6</accession>
<dbReference type="PANTHER" id="PTHR19271:SF16">
    <property type="entry name" value="CYTOCHROME B"/>
    <property type="match status" value="1"/>
</dbReference>
<dbReference type="PROSITE" id="PS51002">
    <property type="entry name" value="CYTB_NTER"/>
    <property type="match status" value="1"/>
</dbReference>
<feature type="transmembrane region" description="Helical" evidence="19">
    <location>
        <begin position="340"/>
        <end position="360"/>
    </location>
</feature>
<dbReference type="GO" id="GO:0022904">
    <property type="term" value="P:respiratory electron transport chain"/>
    <property type="evidence" value="ECO:0007669"/>
    <property type="project" value="InterPro"/>
</dbReference>
<dbReference type="GO" id="GO:0016491">
    <property type="term" value="F:oxidoreductase activity"/>
    <property type="evidence" value="ECO:0007669"/>
    <property type="project" value="InterPro"/>
</dbReference>
<reference evidence="21 22" key="1">
    <citation type="submission" date="2011-11" db="EMBL/GenBank/DDBJ databases">
        <title>The Noncontiguous Finished sequence of Saccharomonospora cyanea NA-134.</title>
        <authorList>
            <consortium name="US DOE Joint Genome Institute"/>
            <person name="Lucas S."/>
            <person name="Han J."/>
            <person name="Lapidus A."/>
            <person name="Cheng J.-F."/>
            <person name="Goodwin L."/>
            <person name="Pitluck S."/>
            <person name="Peters L."/>
            <person name="Ovchinnikova G."/>
            <person name="Lu M."/>
            <person name="Detter J.C."/>
            <person name="Han C."/>
            <person name="Tapia R."/>
            <person name="Land M."/>
            <person name="Hauser L."/>
            <person name="Kyrpides N."/>
            <person name="Ivanova N."/>
            <person name="Pagani I."/>
            <person name="Brambilla E.-M."/>
            <person name="Klenk H.-P."/>
            <person name="Woyke T."/>
        </authorList>
    </citation>
    <scope>NUCLEOTIDE SEQUENCE [LARGE SCALE GENOMIC DNA]</scope>
    <source>
        <strain evidence="21 22">NA-134</strain>
    </source>
</reference>
<organism evidence="21 22">
    <name type="scientific">Saccharomonospora cyanea NA-134</name>
    <dbReference type="NCBI Taxonomy" id="882082"/>
    <lineage>
        <taxon>Bacteria</taxon>
        <taxon>Bacillati</taxon>
        <taxon>Actinomycetota</taxon>
        <taxon>Actinomycetes</taxon>
        <taxon>Pseudonocardiales</taxon>
        <taxon>Pseudonocardiaceae</taxon>
        <taxon>Saccharomonospora</taxon>
    </lineage>
</organism>
<comment type="catalytic activity">
    <reaction evidence="16">
        <text>a quinol + 2 Fe(III)-[cytochrome c](out) = a quinone + 2 Fe(II)-[cytochrome c](out) + 2 H(+)(out)</text>
        <dbReference type="Rhea" id="RHEA:11484"/>
        <dbReference type="Rhea" id="RHEA-COMP:10350"/>
        <dbReference type="Rhea" id="RHEA-COMP:14399"/>
        <dbReference type="ChEBI" id="CHEBI:15378"/>
        <dbReference type="ChEBI" id="CHEBI:24646"/>
        <dbReference type="ChEBI" id="CHEBI:29033"/>
        <dbReference type="ChEBI" id="CHEBI:29034"/>
        <dbReference type="ChEBI" id="CHEBI:132124"/>
        <dbReference type="EC" id="7.1.1.8"/>
    </reaction>
</comment>
<dbReference type="STRING" id="882082.SaccyDRAFT_2181"/>
<keyword evidence="10" id="KW-0479">Metal-binding</keyword>
<evidence type="ECO:0000256" key="11">
    <source>
        <dbReference type="ARBA" id="ARBA00022967"/>
    </source>
</evidence>
<feature type="transmembrane region" description="Helical" evidence="19">
    <location>
        <begin position="262"/>
        <end position="288"/>
    </location>
</feature>
<dbReference type="GO" id="GO:0005886">
    <property type="term" value="C:plasma membrane"/>
    <property type="evidence" value="ECO:0007669"/>
    <property type="project" value="UniProtKB-SubCell"/>
</dbReference>
<feature type="region of interest" description="Disordered" evidence="18">
    <location>
        <begin position="497"/>
        <end position="563"/>
    </location>
</feature>
<evidence type="ECO:0000256" key="4">
    <source>
        <dbReference type="ARBA" id="ARBA00016116"/>
    </source>
</evidence>
<dbReference type="SUPFAM" id="SSF81342">
    <property type="entry name" value="Transmembrane di-heme cytochromes"/>
    <property type="match status" value="1"/>
</dbReference>
<sequence length="563" mass="62810">MSSLTTPTKGSGFLRRRAAESGDKADRRYFMAKALRHQMNKVFPTHWSFLLGELALYSFIILILSGIYLTLFYDPSMAEVVYDGPYRNLQDVEMSRAFESTLEISFEVRGGLLIRQLHHWAALVFVASMMVHMFRVFFTGAFRRPREANWVIGALLLILGMFEGFFGYSLPDDLLSGTGIRVTLSGIVLSIPVIGTWLHWALFDGEFPGDIIVPRMYALHILIIPAVMLALVAVHLALVWYQKHTQFPGVRRKETNVVGVRIMPVFALKGGAWFLVVTGFLTLMSGLFQINPIWNLGPYNPAQVSAGSQPDWYLAWADGLLRIFPPWELDLGNYAVTQPFFAGVGGMGVLFALLIAYPFIERRASKDAAHHNLLQRPRDAPVRTSLGVMALTFFMVLELSGFNDIIALEYGLSLNALIWAGRIGLFLLPPLAYFITYRICLGLQRSDHEVLEHGVETGIIRRLPHGEFIEVHQPLGPKYDGHAVPLEYQGAPVPKKMNKLGTAGKPVAGTLWKPDPPEETAALERAKAEQGAPPTESGGLEAPHPEATSRRNGRFGRQRTKRT</sequence>
<feature type="compositionally biased region" description="Basic residues" evidence="18">
    <location>
        <begin position="551"/>
        <end position="563"/>
    </location>
</feature>
<feature type="transmembrane region" description="Helical" evidence="19">
    <location>
        <begin position="54"/>
        <end position="73"/>
    </location>
</feature>
<keyword evidence="6" id="KW-1003">Cell membrane</keyword>
<keyword evidence="12" id="KW-0249">Electron transport</keyword>
<feature type="transmembrane region" description="Helical" evidence="19">
    <location>
        <begin position="150"/>
        <end position="170"/>
    </location>
</feature>
<dbReference type="RefSeq" id="WP_005456056.1">
    <property type="nucleotide sequence ID" value="NZ_CM001440.1"/>
</dbReference>
<evidence type="ECO:0000256" key="15">
    <source>
        <dbReference type="ARBA" id="ARBA00023136"/>
    </source>
</evidence>
<dbReference type="EC" id="7.1.1.8" evidence="3"/>
<feature type="transmembrane region" description="Helical" evidence="19">
    <location>
        <begin position="217"/>
        <end position="241"/>
    </location>
</feature>
<keyword evidence="22" id="KW-1185">Reference proteome</keyword>
<evidence type="ECO:0000256" key="10">
    <source>
        <dbReference type="ARBA" id="ARBA00022723"/>
    </source>
</evidence>
<evidence type="ECO:0000256" key="14">
    <source>
        <dbReference type="ARBA" id="ARBA00023004"/>
    </source>
</evidence>
<evidence type="ECO:0000256" key="8">
    <source>
        <dbReference type="ARBA" id="ARBA00022660"/>
    </source>
</evidence>
<dbReference type="InterPro" id="IPR027387">
    <property type="entry name" value="Cytb/b6-like_sf"/>
</dbReference>
<dbReference type="Gene3D" id="1.20.810.10">
    <property type="entry name" value="Cytochrome Bc1 Complex, Chain C"/>
    <property type="match status" value="1"/>
</dbReference>
<keyword evidence="5" id="KW-0813">Transport</keyword>
<dbReference type="GO" id="GO:0046872">
    <property type="term" value="F:metal ion binding"/>
    <property type="evidence" value="ECO:0007669"/>
    <property type="project" value="UniProtKB-KW"/>
</dbReference>
<dbReference type="HOGENOM" id="CLU_031114_2_0_11"/>
<comment type="cofactor">
    <cofactor evidence="1">
        <name>heme</name>
        <dbReference type="ChEBI" id="CHEBI:30413"/>
    </cofactor>
</comment>
<feature type="transmembrane region" description="Helical" evidence="19">
    <location>
        <begin position="119"/>
        <end position="138"/>
    </location>
</feature>
<dbReference type="eggNOG" id="COG1290">
    <property type="taxonomic scope" value="Bacteria"/>
</dbReference>
<keyword evidence="11" id="KW-1278">Translocase</keyword>
<evidence type="ECO:0000256" key="12">
    <source>
        <dbReference type="ARBA" id="ARBA00022982"/>
    </source>
</evidence>
<dbReference type="Pfam" id="PF13631">
    <property type="entry name" value="Cytochrom_B_N_2"/>
    <property type="match status" value="1"/>
</dbReference>
<evidence type="ECO:0000256" key="16">
    <source>
        <dbReference type="ARBA" id="ARBA00029351"/>
    </source>
</evidence>
<feature type="domain" description="Cytochrome b/b6 N-terminal region profile" evidence="20">
    <location>
        <begin position="21"/>
        <end position="248"/>
    </location>
</feature>
<keyword evidence="15 19" id="KW-0472">Membrane</keyword>
<dbReference type="InterPro" id="IPR016174">
    <property type="entry name" value="Di-haem_cyt_TM"/>
</dbReference>
<evidence type="ECO:0000256" key="2">
    <source>
        <dbReference type="ARBA" id="ARBA00004651"/>
    </source>
</evidence>
<evidence type="ECO:0000256" key="13">
    <source>
        <dbReference type="ARBA" id="ARBA00022989"/>
    </source>
</evidence>
<keyword evidence="9 19" id="KW-0812">Transmembrane</keyword>
<dbReference type="PANTHER" id="PTHR19271">
    <property type="entry name" value="CYTOCHROME B"/>
    <property type="match status" value="1"/>
</dbReference>
<protein>
    <recommendedName>
        <fullName evidence="4">Cytochrome bc1 complex cytochrome b subunit</fullName>
        <ecNumber evidence="3">7.1.1.8</ecNumber>
    </recommendedName>
    <alternativeName>
        <fullName evidence="17">Cytochrome bc1 reductase complex subunit QcrB</fullName>
    </alternativeName>
</protein>
<dbReference type="GO" id="GO:0008121">
    <property type="term" value="F:quinol-cytochrome-c reductase activity"/>
    <property type="evidence" value="ECO:0007669"/>
    <property type="project" value="UniProtKB-EC"/>
</dbReference>
<proteinExistence type="predicted"/>
<comment type="subcellular location">
    <subcellularLocation>
        <location evidence="2">Cell membrane</location>
        <topology evidence="2">Multi-pass membrane protein</topology>
    </subcellularLocation>
</comment>
<dbReference type="FunFam" id="1.20.810.10:FF:000007">
    <property type="entry name" value="Ubiquinol-cytochrome C reductase B subunit"/>
    <property type="match status" value="1"/>
</dbReference>
<feature type="transmembrane region" description="Helical" evidence="19">
    <location>
        <begin position="182"/>
        <end position="202"/>
    </location>
</feature>
<evidence type="ECO:0000256" key="3">
    <source>
        <dbReference type="ARBA" id="ARBA00012951"/>
    </source>
</evidence>
<keyword evidence="13 19" id="KW-1133">Transmembrane helix</keyword>
<evidence type="ECO:0000256" key="7">
    <source>
        <dbReference type="ARBA" id="ARBA00022617"/>
    </source>
</evidence>
<dbReference type="AlphaFoldDB" id="H5XNK6"/>
<keyword evidence="8" id="KW-0679">Respiratory chain</keyword>
<evidence type="ECO:0000313" key="21">
    <source>
        <dbReference type="EMBL" id="EHR61067.1"/>
    </source>
</evidence>
<keyword evidence="14" id="KW-0408">Iron</keyword>
<evidence type="ECO:0000256" key="19">
    <source>
        <dbReference type="SAM" id="Phobius"/>
    </source>
</evidence>
<dbReference type="Proteomes" id="UP000002791">
    <property type="component" value="Chromosome"/>
</dbReference>
<evidence type="ECO:0000259" key="20">
    <source>
        <dbReference type="PROSITE" id="PS51002"/>
    </source>
</evidence>
<dbReference type="InterPro" id="IPR005797">
    <property type="entry name" value="Cyt_b/b6_N"/>
</dbReference>
<feature type="transmembrane region" description="Helical" evidence="19">
    <location>
        <begin position="380"/>
        <end position="397"/>
    </location>
</feature>
<evidence type="ECO:0000256" key="6">
    <source>
        <dbReference type="ARBA" id="ARBA00022475"/>
    </source>
</evidence>
<keyword evidence="7" id="KW-0349">Heme</keyword>
<evidence type="ECO:0000256" key="18">
    <source>
        <dbReference type="SAM" id="MobiDB-lite"/>
    </source>
</evidence>
<name>H5XNK6_9PSEU</name>
<evidence type="ECO:0000256" key="5">
    <source>
        <dbReference type="ARBA" id="ARBA00022448"/>
    </source>
</evidence>
<evidence type="ECO:0000256" key="17">
    <source>
        <dbReference type="ARBA" id="ARBA00029568"/>
    </source>
</evidence>
<dbReference type="EMBL" id="CM001440">
    <property type="protein sequence ID" value="EHR61067.1"/>
    <property type="molecule type" value="Genomic_DNA"/>
</dbReference>
<evidence type="ECO:0000256" key="9">
    <source>
        <dbReference type="ARBA" id="ARBA00022692"/>
    </source>
</evidence>